<protein>
    <submittedName>
        <fullName evidence="2">Uncharacterized protein</fullName>
    </submittedName>
</protein>
<evidence type="ECO:0000313" key="2">
    <source>
        <dbReference type="EMBL" id="CAG9853531.1"/>
    </source>
</evidence>
<proteinExistence type="predicted"/>
<feature type="compositionally biased region" description="Polar residues" evidence="1">
    <location>
        <begin position="555"/>
        <end position="566"/>
    </location>
</feature>
<gene>
    <name evidence="2" type="ORF">PHYEVI_LOCUS9</name>
</gene>
<accession>A0A9N9XIF4</accession>
<feature type="compositionally biased region" description="Polar residues" evidence="1">
    <location>
        <begin position="586"/>
        <end position="597"/>
    </location>
</feature>
<feature type="region of interest" description="Disordered" evidence="1">
    <location>
        <begin position="495"/>
        <end position="676"/>
    </location>
</feature>
<evidence type="ECO:0000313" key="3">
    <source>
        <dbReference type="Proteomes" id="UP001153712"/>
    </source>
</evidence>
<feature type="compositionally biased region" description="Basic residues" evidence="1">
    <location>
        <begin position="654"/>
        <end position="669"/>
    </location>
</feature>
<feature type="compositionally biased region" description="Basic and acidic residues" evidence="1">
    <location>
        <begin position="613"/>
        <end position="628"/>
    </location>
</feature>
<feature type="compositionally biased region" description="Basic residues" evidence="1">
    <location>
        <begin position="537"/>
        <end position="552"/>
    </location>
</feature>
<feature type="compositionally biased region" description="Low complexity" evidence="1">
    <location>
        <begin position="92"/>
        <end position="113"/>
    </location>
</feature>
<dbReference type="AlphaFoldDB" id="A0A9N9XIF4"/>
<feature type="compositionally biased region" description="Basic and acidic residues" evidence="1">
    <location>
        <begin position="567"/>
        <end position="584"/>
    </location>
</feature>
<dbReference type="Proteomes" id="UP001153712">
    <property type="component" value="Chromosome 1"/>
</dbReference>
<reference evidence="2" key="1">
    <citation type="submission" date="2022-01" db="EMBL/GenBank/DDBJ databases">
        <authorList>
            <person name="King R."/>
        </authorList>
    </citation>
    <scope>NUCLEOTIDE SEQUENCE</scope>
</reference>
<organism evidence="2 3">
    <name type="scientific">Phyllotreta striolata</name>
    <name type="common">Striped flea beetle</name>
    <name type="synonym">Crioceris striolata</name>
    <dbReference type="NCBI Taxonomy" id="444603"/>
    <lineage>
        <taxon>Eukaryota</taxon>
        <taxon>Metazoa</taxon>
        <taxon>Ecdysozoa</taxon>
        <taxon>Arthropoda</taxon>
        <taxon>Hexapoda</taxon>
        <taxon>Insecta</taxon>
        <taxon>Pterygota</taxon>
        <taxon>Neoptera</taxon>
        <taxon>Endopterygota</taxon>
        <taxon>Coleoptera</taxon>
        <taxon>Polyphaga</taxon>
        <taxon>Cucujiformia</taxon>
        <taxon>Chrysomeloidea</taxon>
        <taxon>Chrysomelidae</taxon>
        <taxon>Galerucinae</taxon>
        <taxon>Alticini</taxon>
        <taxon>Phyllotreta</taxon>
    </lineage>
</organism>
<feature type="compositionally biased region" description="Polar residues" evidence="1">
    <location>
        <begin position="497"/>
        <end position="510"/>
    </location>
</feature>
<keyword evidence="3" id="KW-1185">Reference proteome</keyword>
<sequence>MSRPMNMLRTRRKDCNVKPNRRLDRKSSRGMIYENEELRLKTININAEVESRVSDIKKLKKENEMLKKGLWYLRDEYDKLERLIKDKKIDFSSSSTTTGSTSSDSESCSSYSEGGEEVETTQNLKNVQKTNLKNLQDQFDHLSVVTEETSAENSELHSNRVSLTKDTWSTTEDILKPDQCYPDFITSAKSPTLPMADDVRVNFFSPIRTSQTYEDAQPVADDEVIYPGEFYSDQQQFGSDDFVTQKMVKTNSNSFYQNMILVPKTTAPEIELEGMEKSATDLIVKIDNRDFNDKSALLSNTPSLSTFSNGGNLEELLNDIESISQDILKTSNLQKATPLLHPHYGYAEGFDFGQPILGDDTSDKQFKSELNVVLVPKPMPLIGFDKYKNVQRSFENLTTKPPEEIEQLIPAPNLPHIPAILPEVMSNPNPEVEPNPFFFGNFKDNYVNADHFAMRYNPDAYDCETDNVQASDGNKNYPERTIDVKKSTDAERLQKFGSKTNLLELTSSEHVSSENEAKPEKTDGKTTEKPRAEPKLSIRKKVSIHFKGKKEKNKLSNGSDTSASKTPNERRGSMFDVRFSDKPTHQKTSSNDTQKSTGDIHVEPKTPSSSDSKNSDKKSDKKESGSDKKSRKSASTSPDRKHVHVKDDAGQQQSKKHKKHKRSEKKGQRRLSSLDQRVIRERSFSVCTDRSNIMEHRLGHIFGSNLYFDDFSDRERTNSMSSCETAENRRKMSMLPNAALSGKVPWCGCWGNGCL</sequence>
<evidence type="ECO:0000256" key="1">
    <source>
        <dbReference type="SAM" id="MobiDB-lite"/>
    </source>
</evidence>
<dbReference type="EMBL" id="OU900094">
    <property type="protein sequence ID" value="CAG9853531.1"/>
    <property type="molecule type" value="Genomic_DNA"/>
</dbReference>
<feature type="compositionally biased region" description="Basic and acidic residues" evidence="1">
    <location>
        <begin position="511"/>
        <end position="536"/>
    </location>
</feature>
<name>A0A9N9XIF4_PHYSR</name>
<feature type="region of interest" description="Disordered" evidence="1">
    <location>
        <begin position="91"/>
        <end position="120"/>
    </location>
</feature>
<dbReference type="OrthoDB" id="6363430at2759"/>